<keyword evidence="7" id="KW-0862">Zinc</keyword>
<feature type="compositionally biased region" description="Basic and acidic residues" evidence="11">
    <location>
        <begin position="70"/>
        <end position="106"/>
    </location>
</feature>
<comment type="subcellular location">
    <subcellularLocation>
        <location evidence="2">Chromosome</location>
    </subcellularLocation>
    <subcellularLocation>
        <location evidence="1">Nucleus</location>
    </subcellularLocation>
</comment>
<keyword evidence="6" id="KW-0479">Metal-binding</keyword>
<comment type="similarity">
    <text evidence="3">Belongs to the universal ribosomal protein uL14 family.</text>
</comment>
<dbReference type="GO" id="GO:1990904">
    <property type="term" value="C:ribonucleoprotein complex"/>
    <property type="evidence" value="ECO:0007669"/>
    <property type="project" value="UniProtKB-KW"/>
</dbReference>
<dbReference type="FunFam" id="2.170.270.10:FF:000046">
    <property type="entry name" value="SET-domain containing protein lysine methyltransferase family protein"/>
    <property type="match status" value="1"/>
</dbReference>
<evidence type="ECO:0000256" key="8">
    <source>
        <dbReference type="ARBA" id="ARBA00022980"/>
    </source>
</evidence>
<dbReference type="AlphaFoldDB" id="A0A4Y1RS19"/>
<evidence type="ECO:0000259" key="13">
    <source>
        <dbReference type="PROSITE" id="PS50867"/>
    </source>
</evidence>
<protein>
    <submittedName>
        <fullName evidence="14">SET-domain containing protein lysine methyltransferase family protein</fullName>
    </submittedName>
</protein>
<dbReference type="GO" id="GO:0042054">
    <property type="term" value="F:histone methyltransferase activity"/>
    <property type="evidence" value="ECO:0007669"/>
    <property type="project" value="InterPro"/>
</dbReference>
<dbReference type="GO" id="GO:0006412">
    <property type="term" value="P:translation"/>
    <property type="evidence" value="ECO:0007669"/>
    <property type="project" value="InterPro"/>
</dbReference>
<dbReference type="SUPFAM" id="SSF50193">
    <property type="entry name" value="Ribosomal protein L14"/>
    <property type="match status" value="1"/>
</dbReference>
<dbReference type="Gene3D" id="1.10.8.850">
    <property type="entry name" value="Histone-lysine N methyltransferase , C-terminal domain-like"/>
    <property type="match status" value="1"/>
</dbReference>
<dbReference type="InterPro" id="IPR043017">
    <property type="entry name" value="WIYLD_dom_sf"/>
</dbReference>
<dbReference type="GO" id="GO:0005634">
    <property type="term" value="C:nucleus"/>
    <property type="evidence" value="ECO:0007669"/>
    <property type="project" value="UniProtKB-SubCell"/>
</dbReference>
<evidence type="ECO:0000256" key="6">
    <source>
        <dbReference type="ARBA" id="ARBA00022723"/>
    </source>
</evidence>
<evidence type="ECO:0000256" key="11">
    <source>
        <dbReference type="SAM" id="MobiDB-lite"/>
    </source>
</evidence>
<keyword evidence="14" id="KW-0489">Methyltransferase</keyword>
<feature type="region of interest" description="Disordered" evidence="11">
    <location>
        <begin position="70"/>
        <end position="209"/>
    </location>
</feature>
<evidence type="ECO:0000256" key="5">
    <source>
        <dbReference type="ARBA" id="ARBA00022679"/>
    </source>
</evidence>
<sequence length="734" mass="81386">MSCSSTFASAMTNNPRVLKAFKATRALGIPDRLVKPVLKNLLAVYDKNWELIEEDNYRTLVDAYFESQDNKGEEDKREVDMGHGGSERPTKKLHLANDEDHGESEIPSRMVSRQASMESSEPCLRDGRAGSSSQIPLKQSRDKGKNPTSSAVSRGNHKKDFLIPKTEESANCVPVSAQPAPMRRPGSSGGSTGGNSVTSLASSEVATSGRDALHVSGPSKGPCRIEHSQVDLNGITREGKKPIKSLDDISKSTEKVKISLADEIGNESLPKFNYIPDNIVYQHANVNISLARISDEDCCIGCSGDCLSSEFPCACAQETGGDFVYTKQGLLKEDFLTACMREPDKQNFFYCQDCPHERLKNEYMPEKCKGHHIRKFIKECWRKCGCDLWCGNRVVQRGISCKLQVFLTPEGKGWGVRTLEVLQKGTFVCEYVGEILTNTELYERNTHSSGAERHTYPVTLDADWGSERVLRDEDALCLDATFHGNVARFINHRCCDANLIDIPVQVETPDRHYYHLAFFTTRTVSDFEELTWDYGIDFDDLEHPIEAFQCNCGSVACRSKRQKGRKGRGGSAGNKFRMSLGLPVAATVNCADNTGAKNLYIISVKGIKGRLNRLPSACVGDMVMATVKKGKPDLRKKVLPAVIVRQRKPWRRKDGVFMYFEDNAGVIVNPKGEMKGSAITGPIGKECADLWPRIASAANAISQNHLGHETGDWFTVDCVYQISDQKKTPIKLKN</sequence>
<dbReference type="Pfam" id="PF10440">
    <property type="entry name" value="WIYLD"/>
    <property type="match status" value="1"/>
</dbReference>
<dbReference type="InterPro" id="IPR007728">
    <property type="entry name" value="Pre-SET_dom"/>
</dbReference>
<evidence type="ECO:0000256" key="4">
    <source>
        <dbReference type="ARBA" id="ARBA00022454"/>
    </source>
</evidence>
<keyword evidence="9" id="KW-0539">Nucleus</keyword>
<proteinExistence type="inferred from homology"/>
<dbReference type="GO" id="GO:0008270">
    <property type="term" value="F:zinc ion binding"/>
    <property type="evidence" value="ECO:0007669"/>
    <property type="project" value="InterPro"/>
</dbReference>
<reference evidence="14" key="1">
    <citation type="journal article" date="2019" name="Science">
        <title>Mutation of a bHLH transcription factor allowed almond domestication.</title>
        <authorList>
            <person name="Sanchez-Perez R."/>
            <person name="Pavan S."/>
            <person name="Mazzeo R."/>
            <person name="Moldovan C."/>
            <person name="Aiese Cigliano R."/>
            <person name="Del Cueto J."/>
            <person name="Ricciardi F."/>
            <person name="Lotti C."/>
            <person name="Ricciardi L."/>
            <person name="Dicenta F."/>
            <person name="Lopez-Marques R.L."/>
            <person name="Lindberg Moller B."/>
        </authorList>
    </citation>
    <scope>NUCLEOTIDE SEQUENCE</scope>
</reference>
<dbReference type="InterPro" id="IPR046341">
    <property type="entry name" value="SET_dom_sf"/>
</dbReference>
<dbReference type="InterPro" id="IPR018848">
    <property type="entry name" value="WIYLD_domain"/>
</dbReference>
<dbReference type="PROSITE" id="PS00049">
    <property type="entry name" value="RIBOSOMAL_L14"/>
    <property type="match status" value="1"/>
</dbReference>
<dbReference type="GO" id="GO:0032259">
    <property type="term" value="P:methylation"/>
    <property type="evidence" value="ECO:0007669"/>
    <property type="project" value="UniProtKB-KW"/>
</dbReference>
<evidence type="ECO:0000256" key="3">
    <source>
        <dbReference type="ARBA" id="ARBA00010745"/>
    </source>
</evidence>
<dbReference type="EMBL" id="AP019302">
    <property type="protein sequence ID" value="BBH06755.1"/>
    <property type="molecule type" value="Genomic_DNA"/>
</dbReference>
<dbReference type="CDD" id="cd00337">
    <property type="entry name" value="Ribosomal_uL14"/>
    <property type="match status" value="1"/>
</dbReference>
<evidence type="ECO:0000256" key="10">
    <source>
        <dbReference type="ARBA" id="ARBA00023274"/>
    </source>
</evidence>
<dbReference type="InterPro" id="IPR025776">
    <property type="entry name" value="SUVR4/1/2"/>
</dbReference>
<dbReference type="Pfam" id="PF00856">
    <property type="entry name" value="SET"/>
    <property type="match status" value="1"/>
</dbReference>
<dbReference type="InterPro" id="IPR001214">
    <property type="entry name" value="SET_dom"/>
</dbReference>
<keyword evidence="4" id="KW-0158">Chromosome</keyword>
<keyword evidence="5 14" id="KW-0808">Transferase</keyword>
<keyword evidence="8" id="KW-0689">Ribosomal protein</keyword>
<dbReference type="GO" id="GO:0003735">
    <property type="term" value="F:structural constituent of ribosome"/>
    <property type="evidence" value="ECO:0007669"/>
    <property type="project" value="InterPro"/>
</dbReference>
<dbReference type="PROSITE" id="PS51580">
    <property type="entry name" value="SAM_MT43_3"/>
    <property type="match status" value="1"/>
</dbReference>
<feature type="compositionally biased region" description="Basic and acidic residues" evidence="11">
    <location>
        <begin position="158"/>
        <end position="168"/>
    </location>
</feature>
<dbReference type="SMART" id="SM01374">
    <property type="entry name" value="Ribosomal_L14"/>
    <property type="match status" value="1"/>
</dbReference>
<evidence type="ECO:0000313" key="14">
    <source>
        <dbReference type="EMBL" id="BBH06755.1"/>
    </source>
</evidence>
<evidence type="ECO:0000259" key="12">
    <source>
        <dbReference type="PROSITE" id="PS50280"/>
    </source>
</evidence>
<keyword evidence="10" id="KW-0687">Ribonucleoprotein</keyword>
<evidence type="ECO:0000256" key="9">
    <source>
        <dbReference type="ARBA" id="ARBA00023242"/>
    </source>
</evidence>
<dbReference type="PROSITE" id="PS50280">
    <property type="entry name" value="SET"/>
    <property type="match status" value="1"/>
</dbReference>
<dbReference type="PANTHER" id="PTHR46450">
    <property type="entry name" value="INACTIVE HISTONE-LYSINE N-METHYLTRANSFERASE SUVR1-RELATED"/>
    <property type="match status" value="1"/>
</dbReference>
<dbReference type="InterPro" id="IPR000218">
    <property type="entry name" value="Ribosomal_uL14"/>
</dbReference>
<feature type="domain" description="SET" evidence="12">
    <location>
        <begin position="401"/>
        <end position="535"/>
    </location>
</feature>
<dbReference type="SMART" id="SM00317">
    <property type="entry name" value="SET"/>
    <property type="match status" value="1"/>
</dbReference>
<dbReference type="Gene3D" id="2.40.150.20">
    <property type="entry name" value="Ribosomal protein L14"/>
    <property type="match status" value="1"/>
</dbReference>
<dbReference type="InterPro" id="IPR036853">
    <property type="entry name" value="Ribosomal_uL14_sf"/>
</dbReference>
<dbReference type="PANTHER" id="PTHR46450:SF24">
    <property type="entry name" value="HISTONE-LYSINE N-METHYLTRANSFERASE SUVR4"/>
    <property type="match status" value="1"/>
</dbReference>
<accession>A0A4Y1RS19</accession>
<organism evidence="14">
    <name type="scientific">Prunus dulcis</name>
    <name type="common">Almond</name>
    <name type="synonym">Amygdalus dulcis</name>
    <dbReference type="NCBI Taxonomy" id="3755"/>
    <lineage>
        <taxon>Eukaryota</taxon>
        <taxon>Viridiplantae</taxon>
        <taxon>Streptophyta</taxon>
        <taxon>Embryophyta</taxon>
        <taxon>Tracheophyta</taxon>
        <taxon>Spermatophyta</taxon>
        <taxon>Magnoliopsida</taxon>
        <taxon>eudicotyledons</taxon>
        <taxon>Gunneridae</taxon>
        <taxon>Pentapetalae</taxon>
        <taxon>rosids</taxon>
        <taxon>fabids</taxon>
        <taxon>Rosales</taxon>
        <taxon>Rosaceae</taxon>
        <taxon>Amygdaloideae</taxon>
        <taxon>Amygdaleae</taxon>
        <taxon>Prunus</taxon>
    </lineage>
</organism>
<dbReference type="SMART" id="SM00468">
    <property type="entry name" value="PreSET"/>
    <property type="match status" value="1"/>
</dbReference>
<dbReference type="Pfam" id="PF05033">
    <property type="entry name" value="Pre-SET"/>
    <property type="match status" value="1"/>
</dbReference>
<dbReference type="CDD" id="cd10538">
    <property type="entry name" value="SET_SETDB-like"/>
    <property type="match status" value="1"/>
</dbReference>
<evidence type="ECO:0000256" key="7">
    <source>
        <dbReference type="ARBA" id="ARBA00022833"/>
    </source>
</evidence>
<dbReference type="GO" id="GO:0005694">
    <property type="term" value="C:chromosome"/>
    <property type="evidence" value="ECO:0007669"/>
    <property type="project" value="UniProtKB-SubCell"/>
</dbReference>
<dbReference type="InterPro" id="IPR019972">
    <property type="entry name" value="Ribosomal_uL14_CS"/>
</dbReference>
<evidence type="ECO:0000256" key="1">
    <source>
        <dbReference type="ARBA" id="ARBA00004123"/>
    </source>
</evidence>
<dbReference type="PROSITE" id="PS50867">
    <property type="entry name" value="PRE_SET"/>
    <property type="match status" value="1"/>
</dbReference>
<dbReference type="HAMAP" id="MF_01367">
    <property type="entry name" value="Ribosomal_uL14"/>
    <property type="match status" value="1"/>
</dbReference>
<evidence type="ECO:0000256" key="2">
    <source>
        <dbReference type="ARBA" id="ARBA00004286"/>
    </source>
</evidence>
<dbReference type="Gene3D" id="2.170.270.10">
    <property type="entry name" value="SET domain"/>
    <property type="match status" value="1"/>
</dbReference>
<dbReference type="NCBIfam" id="NF006344">
    <property type="entry name" value="PRK08571.1"/>
    <property type="match status" value="1"/>
</dbReference>
<name>A0A4Y1RS19_PRUDU</name>
<feature type="domain" description="Pre-SET" evidence="13">
    <location>
        <begin position="302"/>
        <end position="398"/>
    </location>
</feature>
<gene>
    <name evidence="14" type="ORF">Prudu_018489</name>
</gene>
<dbReference type="Pfam" id="PF00238">
    <property type="entry name" value="Ribosomal_L14"/>
    <property type="match status" value="1"/>
</dbReference>
<dbReference type="GO" id="GO:0005840">
    <property type="term" value="C:ribosome"/>
    <property type="evidence" value="ECO:0007669"/>
    <property type="project" value="UniProtKB-KW"/>
</dbReference>
<dbReference type="FunFam" id="2.40.150.20:FF:000003">
    <property type="entry name" value="60S ribosomal protein L23"/>
    <property type="match status" value="1"/>
</dbReference>
<dbReference type="SUPFAM" id="SSF82199">
    <property type="entry name" value="SET domain"/>
    <property type="match status" value="1"/>
</dbReference>